<accession>A0A5B7JWS6</accession>
<sequence>MYDRLKRDDVDDSFDVKYVFCGPIKLHCFIVKKISNEECVSIVALPFLLHSATSSYGGAALLFYARCVRTRNAHSHSSK</sequence>
<comment type="caution">
    <text evidence="1">The sequence shown here is derived from an EMBL/GenBank/DDBJ whole genome shotgun (WGS) entry which is preliminary data.</text>
</comment>
<organism evidence="1 2">
    <name type="scientific">Portunus trituberculatus</name>
    <name type="common">Swimming crab</name>
    <name type="synonym">Neptunus trituberculatus</name>
    <dbReference type="NCBI Taxonomy" id="210409"/>
    <lineage>
        <taxon>Eukaryota</taxon>
        <taxon>Metazoa</taxon>
        <taxon>Ecdysozoa</taxon>
        <taxon>Arthropoda</taxon>
        <taxon>Crustacea</taxon>
        <taxon>Multicrustacea</taxon>
        <taxon>Malacostraca</taxon>
        <taxon>Eumalacostraca</taxon>
        <taxon>Eucarida</taxon>
        <taxon>Decapoda</taxon>
        <taxon>Pleocyemata</taxon>
        <taxon>Brachyura</taxon>
        <taxon>Eubrachyura</taxon>
        <taxon>Portunoidea</taxon>
        <taxon>Portunidae</taxon>
        <taxon>Portuninae</taxon>
        <taxon>Portunus</taxon>
    </lineage>
</organism>
<evidence type="ECO:0000313" key="2">
    <source>
        <dbReference type="Proteomes" id="UP000324222"/>
    </source>
</evidence>
<keyword evidence="2" id="KW-1185">Reference proteome</keyword>
<evidence type="ECO:0000313" key="1">
    <source>
        <dbReference type="EMBL" id="MPC99015.1"/>
    </source>
</evidence>
<dbReference type="Proteomes" id="UP000324222">
    <property type="component" value="Unassembled WGS sequence"/>
</dbReference>
<proteinExistence type="predicted"/>
<dbReference type="EMBL" id="VSRR010116604">
    <property type="protein sequence ID" value="MPC99015.1"/>
    <property type="molecule type" value="Genomic_DNA"/>
</dbReference>
<dbReference type="AlphaFoldDB" id="A0A5B7JWS6"/>
<name>A0A5B7JWS6_PORTR</name>
<reference evidence="1 2" key="1">
    <citation type="submission" date="2019-05" db="EMBL/GenBank/DDBJ databases">
        <title>Another draft genome of Portunus trituberculatus and its Hox gene families provides insights of decapod evolution.</title>
        <authorList>
            <person name="Jeong J.-H."/>
            <person name="Song I."/>
            <person name="Kim S."/>
            <person name="Choi T."/>
            <person name="Kim D."/>
            <person name="Ryu S."/>
            <person name="Kim W."/>
        </authorList>
    </citation>
    <scope>NUCLEOTIDE SEQUENCE [LARGE SCALE GENOMIC DNA]</scope>
    <source>
        <tissue evidence="1">Muscle</tissue>
    </source>
</reference>
<gene>
    <name evidence="1" type="ORF">E2C01_094409</name>
</gene>
<protein>
    <submittedName>
        <fullName evidence="1">Uncharacterized protein</fullName>
    </submittedName>
</protein>